<name>A0A0L7K2A0_OPEBR</name>
<reference evidence="2 3" key="1">
    <citation type="journal article" date="2015" name="Genome Biol. Evol.">
        <title>The genome of winter moth (Operophtera brumata) provides a genomic perspective on sexual dimorphism and phenology.</title>
        <authorList>
            <person name="Derks M.F."/>
            <person name="Smit S."/>
            <person name="Salis L."/>
            <person name="Schijlen E."/>
            <person name="Bossers A."/>
            <person name="Mateman C."/>
            <person name="Pijl A.S."/>
            <person name="de Ridder D."/>
            <person name="Groenen M.A."/>
            <person name="Visser M.E."/>
            <person name="Megens H.J."/>
        </authorList>
    </citation>
    <scope>NUCLEOTIDE SEQUENCE [LARGE SCALE GENOMIC DNA]</scope>
    <source>
        <strain evidence="2">WM2013NL</strain>
        <tissue evidence="2">Head and thorax</tissue>
    </source>
</reference>
<dbReference type="Proteomes" id="UP000037510">
    <property type="component" value="Unassembled WGS sequence"/>
</dbReference>
<gene>
    <name evidence="2" type="ORF">OBRU01_26852</name>
</gene>
<organism evidence="2 3">
    <name type="scientific">Operophtera brumata</name>
    <name type="common">Winter moth</name>
    <name type="synonym">Phalaena brumata</name>
    <dbReference type="NCBI Taxonomy" id="104452"/>
    <lineage>
        <taxon>Eukaryota</taxon>
        <taxon>Metazoa</taxon>
        <taxon>Ecdysozoa</taxon>
        <taxon>Arthropoda</taxon>
        <taxon>Hexapoda</taxon>
        <taxon>Insecta</taxon>
        <taxon>Pterygota</taxon>
        <taxon>Neoptera</taxon>
        <taxon>Endopterygota</taxon>
        <taxon>Lepidoptera</taxon>
        <taxon>Glossata</taxon>
        <taxon>Ditrysia</taxon>
        <taxon>Geometroidea</taxon>
        <taxon>Geometridae</taxon>
        <taxon>Larentiinae</taxon>
        <taxon>Operophtera</taxon>
    </lineage>
</organism>
<evidence type="ECO:0000313" key="2">
    <source>
        <dbReference type="EMBL" id="KOB51936.1"/>
    </source>
</evidence>
<sequence length="46" mass="4827">MSHIDYAVDDDTPLPDHGGKGVSAEETTIGQLIGDNLVEDGATLQM</sequence>
<dbReference type="STRING" id="104452.A0A0L7K2A0"/>
<dbReference type="EMBL" id="JTDY01015684">
    <property type="protein sequence ID" value="KOB51936.1"/>
    <property type="molecule type" value="Genomic_DNA"/>
</dbReference>
<evidence type="ECO:0000256" key="1">
    <source>
        <dbReference type="SAM" id="MobiDB-lite"/>
    </source>
</evidence>
<comment type="caution">
    <text evidence="2">The sequence shown here is derived from an EMBL/GenBank/DDBJ whole genome shotgun (WGS) entry which is preliminary data.</text>
</comment>
<protein>
    <submittedName>
        <fullName evidence="2">Putative regulator of g protein signaling</fullName>
    </submittedName>
</protein>
<accession>A0A0L7K2A0</accession>
<feature type="region of interest" description="Disordered" evidence="1">
    <location>
        <begin position="1"/>
        <end position="27"/>
    </location>
</feature>
<proteinExistence type="predicted"/>
<feature type="non-terminal residue" evidence="2">
    <location>
        <position position="46"/>
    </location>
</feature>
<keyword evidence="3" id="KW-1185">Reference proteome</keyword>
<dbReference type="AlphaFoldDB" id="A0A0L7K2A0"/>
<evidence type="ECO:0000313" key="3">
    <source>
        <dbReference type="Proteomes" id="UP000037510"/>
    </source>
</evidence>